<evidence type="ECO:0000313" key="5">
    <source>
        <dbReference type="EMBL" id="GHA00884.1"/>
    </source>
</evidence>
<gene>
    <name evidence="5" type="ORF">GCM10011617_21910</name>
</gene>
<dbReference type="SUPFAM" id="SSF51316">
    <property type="entry name" value="Mss4-like"/>
    <property type="match status" value="1"/>
</dbReference>
<dbReference type="GO" id="GO:0016846">
    <property type="term" value="F:carbon-sulfur lyase activity"/>
    <property type="evidence" value="ECO:0007669"/>
    <property type="project" value="InterPro"/>
</dbReference>
<keyword evidence="3" id="KW-0862">Zinc</keyword>
<sequence length="91" mass="9971">MAIAEDQVRVTRGQTTTYVGKTGARRQFCPGCGTGLFYTNAEMLPGIIDIQSATLDTAADEVPGAQIQVAERLPWIDDLTALHRFERYPGQ</sequence>
<evidence type="ECO:0000313" key="6">
    <source>
        <dbReference type="Proteomes" id="UP000634139"/>
    </source>
</evidence>
<evidence type="ECO:0000259" key="4">
    <source>
        <dbReference type="Pfam" id="PF04828"/>
    </source>
</evidence>
<dbReference type="Gene3D" id="3.90.1590.10">
    <property type="entry name" value="glutathione-dependent formaldehyde- activating enzyme (gfa)"/>
    <property type="match status" value="1"/>
</dbReference>
<dbReference type="EMBL" id="BMZD01000005">
    <property type="protein sequence ID" value="GHA00884.1"/>
    <property type="molecule type" value="Genomic_DNA"/>
</dbReference>
<keyword evidence="6" id="KW-1185">Reference proteome</keyword>
<evidence type="ECO:0000256" key="3">
    <source>
        <dbReference type="ARBA" id="ARBA00022833"/>
    </source>
</evidence>
<organism evidence="5 6">
    <name type="scientific">Novosphingobium arvoryzae</name>
    <dbReference type="NCBI Taxonomy" id="1256514"/>
    <lineage>
        <taxon>Bacteria</taxon>
        <taxon>Pseudomonadati</taxon>
        <taxon>Pseudomonadota</taxon>
        <taxon>Alphaproteobacteria</taxon>
        <taxon>Sphingomonadales</taxon>
        <taxon>Sphingomonadaceae</taxon>
        <taxon>Novosphingobium</taxon>
    </lineage>
</organism>
<dbReference type="InterPro" id="IPR006913">
    <property type="entry name" value="CENP-V/GFA"/>
</dbReference>
<reference evidence="5" key="2">
    <citation type="submission" date="2020-09" db="EMBL/GenBank/DDBJ databases">
        <authorList>
            <person name="Sun Q."/>
            <person name="Kim S."/>
        </authorList>
    </citation>
    <scope>NUCLEOTIDE SEQUENCE</scope>
    <source>
        <strain evidence="5">KCTC 32422</strain>
    </source>
</reference>
<dbReference type="Pfam" id="PF04828">
    <property type="entry name" value="GFA"/>
    <property type="match status" value="1"/>
</dbReference>
<reference evidence="5" key="1">
    <citation type="journal article" date="2014" name="Int. J. Syst. Evol. Microbiol.">
        <title>Complete genome sequence of Corynebacterium casei LMG S-19264T (=DSM 44701T), isolated from a smear-ripened cheese.</title>
        <authorList>
            <consortium name="US DOE Joint Genome Institute (JGI-PGF)"/>
            <person name="Walter F."/>
            <person name="Albersmeier A."/>
            <person name="Kalinowski J."/>
            <person name="Ruckert C."/>
        </authorList>
    </citation>
    <scope>NUCLEOTIDE SEQUENCE</scope>
    <source>
        <strain evidence="5">KCTC 32422</strain>
    </source>
</reference>
<evidence type="ECO:0000256" key="1">
    <source>
        <dbReference type="ARBA" id="ARBA00005495"/>
    </source>
</evidence>
<comment type="caution">
    <text evidence="5">The sequence shown here is derived from an EMBL/GenBank/DDBJ whole genome shotgun (WGS) entry which is preliminary data.</text>
</comment>
<accession>A0A918VJH3</accession>
<dbReference type="InterPro" id="IPR011057">
    <property type="entry name" value="Mss4-like_sf"/>
</dbReference>
<dbReference type="Proteomes" id="UP000634139">
    <property type="component" value="Unassembled WGS sequence"/>
</dbReference>
<feature type="domain" description="CENP-V/GFA" evidence="4">
    <location>
        <begin position="2"/>
        <end position="67"/>
    </location>
</feature>
<comment type="similarity">
    <text evidence="1">Belongs to the Gfa family.</text>
</comment>
<name>A0A918VJH3_9SPHN</name>
<dbReference type="AlphaFoldDB" id="A0A918VJH3"/>
<proteinExistence type="inferred from homology"/>
<evidence type="ECO:0000256" key="2">
    <source>
        <dbReference type="ARBA" id="ARBA00022723"/>
    </source>
</evidence>
<dbReference type="GO" id="GO:0046872">
    <property type="term" value="F:metal ion binding"/>
    <property type="evidence" value="ECO:0007669"/>
    <property type="project" value="UniProtKB-KW"/>
</dbReference>
<protein>
    <recommendedName>
        <fullName evidence="4">CENP-V/GFA domain-containing protein</fullName>
    </recommendedName>
</protein>
<keyword evidence="2" id="KW-0479">Metal-binding</keyword>